<feature type="non-terminal residue" evidence="1">
    <location>
        <position position="248"/>
    </location>
</feature>
<protein>
    <submittedName>
        <fullName evidence="1">Uncharacterized protein</fullName>
    </submittedName>
</protein>
<reference evidence="1" key="1">
    <citation type="journal article" date="2019" name="Sci. Rep.">
        <title>Draft genome of Tanacetum cinerariifolium, the natural source of mosquito coil.</title>
        <authorList>
            <person name="Yamashiro T."/>
            <person name="Shiraishi A."/>
            <person name="Satake H."/>
            <person name="Nakayama K."/>
        </authorList>
    </citation>
    <scope>NUCLEOTIDE SEQUENCE</scope>
</reference>
<evidence type="ECO:0000313" key="1">
    <source>
        <dbReference type="EMBL" id="GFC80851.1"/>
    </source>
</evidence>
<dbReference type="EMBL" id="BKCJ011077032">
    <property type="protein sequence ID" value="GFC80851.1"/>
    <property type="molecule type" value="Genomic_DNA"/>
</dbReference>
<proteinExistence type="predicted"/>
<name>A0A699RE61_TANCI</name>
<organism evidence="1">
    <name type="scientific">Tanacetum cinerariifolium</name>
    <name type="common">Dalmatian daisy</name>
    <name type="synonym">Chrysanthemum cinerariifolium</name>
    <dbReference type="NCBI Taxonomy" id="118510"/>
    <lineage>
        <taxon>Eukaryota</taxon>
        <taxon>Viridiplantae</taxon>
        <taxon>Streptophyta</taxon>
        <taxon>Embryophyta</taxon>
        <taxon>Tracheophyta</taxon>
        <taxon>Spermatophyta</taxon>
        <taxon>Magnoliopsida</taxon>
        <taxon>eudicotyledons</taxon>
        <taxon>Gunneridae</taxon>
        <taxon>Pentapetalae</taxon>
        <taxon>asterids</taxon>
        <taxon>campanulids</taxon>
        <taxon>Asterales</taxon>
        <taxon>Asteraceae</taxon>
        <taxon>Asteroideae</taxon>
        <taxon>Anthemideae</taxon>
        <taxon>Anthemidinae</taxon>
        <taxon>Tanacetum</taxon>
    </lineage>
</organism>
<accession>A0A699RE61</accession>
<feature type="non-terminal residue" evidence="1">
    <location>
        <position position="1"/>
    </location>
</feature>
<comment type="caution">
    <text evidence="1">The sequence shown here is derived from an EMBL/GenBank/DDBJ whole genome shotgun (WGS) entry which is preliminary data.</text>
</comment>
<dbReference type="AlphaFoldDB" id="A0A699RE61"/>
<sequence>ERVGRIVGKAVGLLLIVQHGEVIGQRYQAAAQLHHVGGPLGHALVEPEVLRAGGLHEVEVLHHFGVDVERRHDVEEFVGGDVHYVLPKLRREFALAHDVFGAVGVLPGAGALVAKQRLGLNLALGRVAVEGYVGIAHLGGGAGEVAEQDGRVHGLVVALGVVVAILVGHQYGADFPGAGVIQLETQRLGLPALRVAQHGLAIDEGVVGLQRRTAHEVHVVLGHGRGPSFGNGVADFAGLFGLGQLPLV</sequence>
<gene>
    <name evidence="1" type="ORF">Tci_852821</name>
</gene>